<evidence type="ECO:0000256" key="3">
    <source>
        <dbReference type="SAM" id="Coils"/>
    </source>
</evidence>
<keyword evidence="2 3" id="KW-0175">Coiled coil</keyword>
<dbReference type="KEGG" id="xla:447553"/>
<reference evidence="5" key="2">
    <citation type="submission" date="2004-08" db="EMBL/GenBank/DDBJ databases">
        <authorList>
            <consortium name="NIH - Xenopus Gene Collection (XGC) project"/>
        </authorList>
    </citation>
    <scope>NUCLEOTIDE SEQUENCE [LARGE SCALE MRNA]</scope>
    <source>
        <tissue evidence="5">Brain</tissue>
    </source>
</reference>
<keyword evidence="6" id="KW-1185">Reference proteome</keyword>
<dbReference type="AGR" id="Xenbase:XB-GENE-961169"/>
<proteinExistence type="evidence at transcript level"/>
<evidence type="ECO:0000313" key="6">
    <source>
        <dbReference type="Proteomes" id="UP000186698"/>
    </source>
</evidence>
<dbReference type="DNASU" id="447553"/>
<evidence type="ECO:0000256" key="4">
    <source>
        <dbReference type="SAM" id="MobiDB-lite"/>
    </source>
</evidence>
<dbReference type="AlphaFoldDB" id="Q66IY0"/>
<dbReference type="GO" id="GO:0005737">
    <property type="term" value="C:cytoplasm"/>
    <property type="evidence" value="ECO:0007669"/>
    <property type="project" value="TreeGrafter"/>
</dbReference>
<feature type="region of interest" description="Disordered" evidence="4">
    <location>
        <begin position="1"/>
        <end position="22"/>
    </location>
</feature>
<accession>Q66IY0</accession>
<dbReference type="Bgee" id="447553">
    <property type="expression patterns" value="Expressed in brain and 13 other cell types or tissues"/>
</dbReference>
<reference evidence="7" key="1">
    <citation type="journal article" date="2002" name="Dev. Dyn.">
        <title>Genetic and genomic tools for Xenopus research: The NIH Xenopus initiative.</title>
        <authorList>
            <person name="Klein S.L."/>
            <person name="Strausberg R.L."/>
            <person name="Wagner L."/>
            <person name="Pontius J."/>
            <person name="Clifton S.W."/>
            <person name="Richardson P."/>
        </authorList>
    </citation>
    <scope>NUCLEOTIDE SEQUENCE</scope>
</reference>
<evidence type="ECO:0000313" key="7">
    <source>
        <dbReference type="RefSeq" id="NP_001087729.1"/>
    </source>
</evidence>
<gene>
    <name evidence="7 8" type="primary">tpd52l1.L</name>
    <name evidence="7" type="synonym">d53</name>
    <name evidence="5" type="synonym">MGC84190</name>
    <name evidence="7" type="synonym">tpd52l1</name>
</gene>
<dbReference type="Proteomes" id="UP000186698">
    <property type="component" value="Chromosome 5L"/>
</dbReference>
<dbReference type="PANTHER" id="PTHR19307:SF8">
    <property type="entry name" value="TUMOR PROTEIN D53"/>
    <property type="match status" value="1"/>
</dbReference>
<organism evidence="5">
    <name type="scientific">Xenopus laevis</name>
    <name type="common">African clawed frog</name>
    <dbReference type="NCBI Taxonomy" id="8355"/>
    <lineage>
        <taxon>Eukaryota</taxon>
        <taxon>Metazoa</taxon>
        <taxon>Chordata</taxon>
        <taxon>Craniata</taxon>
        <taxon>Vertebrata</taxon>
        <taxon>Euteleostomi</taxon>
        <taxon>Amphibia</taxon>
        <taxon>Batrachia</taxon>
        <taxon>Anura</taxon>
        <taxon>Pipoidea</taxon>
        <taxon>Pipidae</taxon>
        <taxon>Xenopodinae</taxon>
        <taxon>Xenopus</taxon>
        <taxon>Xenopus</taxon>
    </lineage>
</organism>
<dbReference type="GO" id="GO:2001235">
    <property type="term" value="P:positive regulation of apoptotic signaling pathway"/>
    <property type="evidence" value="ECO:0007669"/>
    <property type="project" value="TreeGrafter"/>
</dbReference>
<dbReference type="EMBL" id="BC081146">
    <property type="protein sequence ID" value="AAH81146.1"/>
    <property type="molecule type" value="mRNA"/>
</dbReference>
<dbReference type="InterPro" id="IPR007327">
    <property type="entry name" value="TPD52"/>
</dbReference>
<dbReference type="Pfam" id="PF04201">
    <property type="entry name" value="TPD52"/>
    <property type="match status" value="1"/>
</dbReference>
<dbReference type="RefSeq" id="NP_001087729.1">
    <property type="nucleotide sequence ID" value="NM_001094260.1"/>
</dbReference>
<feature type="compositionally biased region" description="Low complexity" evidence="4">
    <location>
        <begin position="168"/>
        <end position="184"/>
    </location>
</feature>
<sequence length="192" mass="21172">MENKGQPDLLDTQPLQETDEELATDIDYSETLSEEEKEELKSELVKLENEIVTLRQVLAAKEKHLVEIKQKLGVSVMNELKQNFSRSWHDVQTHSAYKKTQETLSQAGLKATAAITNVGSAIGKKLGDMRNSPTFKSFEERVENTVTSLKAKVGTANQTQGSFEEVLSSTAHASAHSSLAGTLLPEAEEDLQ</sequence>
<feature type="region of interest" description="Disordered" evidence="4">
    <location>
        <begin position="168"/>
        <end position="192"/>
    </location>
</feature>
<evidence type="ECO:0000313" key="8">
    <source>
        <dbReference type="Xenbase" id="XB-GENE-961169"/>
    </source>
</evidence>
<protein>
    <submittedName>
        <fullName evidence="5">MGC84190 protein</fullName>
    </submittedName>
    <submittedName>
        <fullName evidence="7">Tumor protein D52 like 1 L homeolog</fullName>
    </submittedName>
</protein>
<reference evidence="7" key="3">
    <citation type="submission" date="2025-04" db="UniProtKB">
        <authorList>
            <consortium name="RefSeq"/>
        </authorList>
    </citation>
    <scope>IDENTIFICATION</scope>
</reference>
<evidence type="ECO:0000256" key="1">
    <source>
        <dbReference type="ARBA" id="ARBA00005702"/>
    </source>
</evidence>
<dbReference type="CTD" id="447553"/>
<dbReference type="PANTHER" id="PTHR19307">
    <property type="entry name" value="TUMOR PROTEIN D52"/>
    <property type="match status" value="1"/>
</dbReference>
<evidence type="ECO:0000256" key="2">
    <source>
        <dbReference type="ARBA" id="ARBA00023054"/>
    </source>
</evidence>
<feature type="coiled-coil region" evidence="3">
    <location>
        <begin position="30"/>
        <end position="64"/>
    </location>
</feature>
<dbReference type="GeneID" id="447553"/>
<comment type="similarity">
    <text evidence="1">Belongs to the TPD52 family.</text>
</comment>
<dbReference type="Xenbase" id="XB-GENE-961169">
    <property type="gene designation" value="tpd52l1.L"/>
</dbReference>
<dbReference type="OrthoDB" id="10000687at2759"/>
<evidence type="ECO:0000313" key="5">
    <source>
        <dbReference type="EMBL" id="AAH81146.1"/>
    </source>
</evidence>
<name>Q66IY0_XENLA</name>